<keyword evidence="2" id="KW-0489">Methyltransferase</keyword>
<protein>
    <submittedName>
        <fullName evidence="2">Methyltransferase domain-containing protein</fullName>
    </submittedName>
</protein>
<keyword evidence="2" id="KW-0808">Transferase</keyword>
<dbReference type="CDD" id="cd02440">
    <property type="entry name" value="AdoMet_MTases"/>
    <property type="match status" value="1"/>
</dbReference>
<dbReference type="EMBL" id="CP048649">
    <property type="protein sequence ID" value="QIB69508.1"/>
    <property type="molecule type" value="Genomic_DNA"/>
</dbReference>
<evidence type="ECO:0000313" key="2">
    <source>
        <dbReference type="EMBL" id="QIB69508.1"/>
    </source>
</evidence>
<accession>A0A858BWM5</accession>
<dbReference type="InterPro" id="IPR013216">
    <property type="entry name" value="Methyltransf_11"/>
</dbReference>
<keyword evidence="3" id="KW-1185">Reference proteome</keyword>
<dbReference type="RefSeq" id="WP_163066751.1">
    <property type="nucleotide sequence ID" value="NZ_CP048649.1"/>
</dbReference>
<dbReference type="InterPro" id="IPR029063">
    <property type="entry name" value="SAM-dependent_MTases_sf"/>
</dbReference>
<evidence type="ECO:0000313" key="3">
    <source>
        <dbReference type="Proteomes" id="UP000466848"/>
    </source>
</evidence>
<dbReference type="KEGG" id="abut:Ami103574_09280"/>
<reference evidence="2 3" key="1">
    <citation type="submission" date="2020-02" db="EMBL/GenBank/DDBJ databases">
        <authorList>
            <person name="Kim Y.B."/>
            <person name="Roh S.W."/>
        </authorList>
    </citation>
    <scope>NUCLEOTIDE SEQUENCE [LARGE SCALE GENOMIC DNA]</scope>
    <source>
        <strain evidence="2 3">DSM 103574</strain>
    </source>
</reference>
<dbReference type="Proteomes" id="UP000466848">
    <property type="component" value="Chromosome"/>
</dbReference>
<sequence>MHNINQNQIKDFYNNIDKIWDENDAWHQYSNKAISHYLKSKRDVLKNTVILNAGSAGNSYGIACRQMFHVDIADKKIQGLENSVVASIENLPFENNSFDNIICVGSVLNYCDAVAAISELYRVLKDNGNLIIEFESSWGFEYLGQQVYKKEASIITTEYIEEKHTQWLYSHKYIYSILKSYDFQIIDKQTFHIIDGLLSKVFVDKMAVSLNFIDKIIKEIPLLNQHGNNVILHCLKKS</sequence>
<gene>
    <name evidence="2" type="ORF">Ami103574_09280</name>
</gene>
<dbReference type="AlphaFoldDB" id="A0A858BWM5"/>
<dbReference type="Gene3D" id="3.40.50.150">
    <property type="entry name" value="Vaccinia Virus protein VP39"/>
    <property type="match status" value="1"/>
</dbReference>
<dbReference type="GO" id="GO:0008757">
    <property type="term" value="F:S-adenosylmethionine-dependent methyltransferase activity"/>
    <property type="evidence" value="ECO:0007669"/>
    <property type="project" value="InterPro"/>
</dbReference>
<name>A0A858BWM5_9FIRM</name>
<proteinExistence type="predicted"/>
<dbReference type="GO" id="GO:0032259">
    <property type="term" value="P:methylation"/>
    <property type="evidence" value="ECO:0007669"/>
    <property type="project" value="UniProtKB-KW"/>
</dbReference>
<dbReference type="SUPFAM" id="SSF53335">
    <property type="entry name" value="S-adenosyl-L-methionine-dependent methyltransferases"/>
    <property type="match status" value="1"/>
</dbReference>
<organism evidence="2 3">
    <name type="scientific">Aminipila butyrica</name>
    <dbReference type="NCBI Taxonomy" id="433296"/>
    <lineage>
        <taxon>Bacteria</taxon>
        <taxon>Bacillati</taxon>
        <taxon>Bacillota</taxon>
        <taxon>Clostridia</taxon>
        <taxon>Peptostreptococcales</taxon>
        <taxon>Anaerovoracaceae</taxon>
        <taxon>Aminipila</taxon>
    </lineage>
</organism>
<feature type="domain" description="Methyltransferase type 11" evidence="1">
    <location>
        <begin position="67"/>
        <end position="132"/>
    </location>
</feature>
<evidence type="ECO:0000259" key="1">
    <source>
        <dbReference type="Pfam" id="PF08241"/>
    </source>
</evidence>
<dbReference type="Pfam" id="PF08241">
    <property type="entry name" value="Methyltransf_11"/>
    <property type="match status" value="1"/>
</dbReference>